<name>A0A396H600_MEDTR</name>
<accession>A0A396H600</accession>
<sequence>MHVNTIWYHSSVQLFPHKLLLTIFSINSEDSFGLGASLCIQMPLH</sequence>
<reference evidence="1" key="1">
    <citation type="journal article" date="2018" name="Nat. Plants">
        <title>Whole-genome landscape of Medicago truncatula symbiotic genes.</title>
        <authorList>
            <person name="Pecrix Y."/>
            <person name="Gamas P."/>
            <person name="Carrere S."/>
        </authorList>
    </citation>
    <scope>NUCLEOTIDE SEQUENCE</scope>
    <source>
        <tissue evidence="1">Leaves</tissue>
    </source>
</reference>
<dbReference type="EMBL" id="PSQE01000007">
    <property type="protein sequence ID" value="RHN48696.1"/>
    <property type="molecule type" value="Genomic_DNA"/>
</dbReference>
<dbReference type="Gramene" id="rna43439">
    <property type="protein sequence ID" value="RHN48696.1"/>
    <property type="gene ID" value="gene43439"/>
</dbReference>
<proteinExistence type="predicted"/>
<protein>
    <submittedName>
        <fullName evidence="1">Uncharacterized protein</fullName>
    </submittedName>
</protein>
<organism evidence="1">
    <name type="scientific">Medicago truncatula</name>
    <name type="common">Barrel medic</name>
    <name type="synonym">Medicago tribuloides</name>
    <dbReference type="NCBI Taxonomy" id="3880"/>
    <lineage>
        <taxon>Eukaryota</taxon>
        <taxon>Viridiplantae</taxon>
        <taxon>Streptophyta</taxon>
        <taxon>Embryophyta</taxon>
        <taxon>Tracheophyta</taxon>
        <taxon>Spermatophyta</taxon>
        <taxon>Magnoliopsida</taxon>
        <taxon>eudicotyledons</taxon>
        <taxon>Gunneridae</taxon>
        <taxon>Pentapetalae</taxon>
        <taxon>rosids</taxon>
        <taxon>fabids</taxon>
        <taxon>Fabales</taxon>
        <taxon>Fabaceae</taxon>
        <taxon>Papilionoideae</taxon>
        <taxon>50 kb inversion clade</taxon>
        <taxon>NPAAA clade</taxon>
        <taxon>Hologalegina</taxon>
        <taxon>IRL clade</taxon>
        <taxon>Trifolieae</taxon>
        <taxon>Medicago</taxon>
    </lineage>
</organism>
<gene>
    <name evidence="1" type="ORF">MtrunA17_Chr7g0266511</name>
</gene>
<evidence type="ECO:0000313" key="1">
    <source>
        <dbReference type="EMBL" id="RHN48696.1"/>
    </source>
</evidence>
<dbReference type="Proteomes" id="UP000265566">
    <property type="component" value="Chromosome 7"/>
</dbReference>
<dbReference type="AlphaFoldDB" id="A0A396H600"/>
<comment type="caution">
    <text evidence="1">The sequence shown here is derived from an EMBL/GenBank/DDBJ whole genome shotgun (WGS) entry which is preliminary data.</text>
</comment>